<dbReference type="EMBL" id="FNDS01000007">
    <property type="protein sequence ID" value="SDI28586.1"/>
    <property type="molecule type" value="Genomic_DNA"/>
</dbReference>
<dbReference type="RefSeq" id="WP_090264632.1">
    <property type="nucleotide sequence ID" value="NZ_FNDS01000007.1"/>
</dbReference>
<dbReference type="Proteomes" id="UP000199636">
    <property type="component" value="Unassembled WGS sequence"/>
</dbReference>
<evidence type="ECO:0000313" key="2">
    <source>
        <dbReference type="EMBL" id="SDI28586.1"/>
    </source>
</evidence>
<dbReference type="OrthoDB" id="6894542at2"/>
<sequence length="149" mass="16007">MRRPLALLCLCLLALLPTLGQATPDVLRVASGNESMPALAPLVDQYQADTGNKVLLIQGDSATLATEIAQGAAFDLFFSDDGSARQLNAQGLGEPAQTYACKTQPRQYTVLVQGPRHVLAERFLAYLRAHRETLRQAGYQLPSDPGCGP</sequence>
<dbReference type="Gene3D" id="3.40.190.10">
    <property type="entry name" value="Periplasmic binding protein-like II"/>
    <property type="match status" value="1"/>
</dbReference>
<evidence type="ECO:0000313" key="3">
    <source>
        <dbReference type="Proteomes" id="UP000199636"/>
    </source>
</evidence>
<reference evidence="3" key="1">
    <citation type="submission" date="2016-10" db="EMBL/GenBank/DDBJ databases">
        <authorList>
            <person name="Varghese N."/>
            <person name="Submissions S."/>
        </authorList>
    </citation>
    <scope>NUCLEOTIDE SEQUENCE [LARGE SCALE GENOMIC DNA]</scope>
    <source>
        <strain evidence="3">CCM 7469</strain>
    </source>
</reference>
<name>A0A1G8JBM2_9PSED</name>
<evidence type="ECO:0000256" key="1">
    <source>
        <dbReference type="SAM" id="SignalP"/>
    </source>
</evidence>
<dbReference type="STRING" id="428992.SAMN05216272_107288"/>
<feature type="signal peptide" evidence="1">
    <location>
        <begin position="1"/>
        <end position="22"/>
    </location>
</feature>
<gene>
    <name evidence="2" type="ORF">SAMN05216272_107288</name>
</gene>
<dbReference type="SUPFAM" id="SSF53850">
    <property type="entry name" value="Periplasmic binding protein-like II"/>
    <property type="match status" value="1"/>
</dbReference>
<accession>A0A1G8JBM2</accession>
<proteinExistence type="predicted"/>
<feature type="chain" id="PRO_5011712832" evidence="1">
    <location>
        <begin position="23"/>
        <end position="149"/>
    </location>
</feature>
<organism evidence="2 3">
    <name type="scientific">Pseudomonas panipatensis</name>
    <dbReference type="NCBI Taxonomy" id="428992"/>
    <lineage>
        <taxon>Bacteria</taxon>
        <taxon>Pseudomonadati</taxon>
        <taxon>Pseudomonadota</taxon>
        <taxon>Gammaproteobacteria</taxon>
        <taxon>Pseudomonadales</taxon>
        <taxon>Pseudomonadaceae</taxon>
        <taxon>Pseudomonas</taxon>
    </lineage>
</organism>
<dbReference type="AlphaFoldDB" id="A0A1G8JBM2"/>
<keyword evidence="1" id="KW-0732">Signal</keyword>
<dbReference type="Pfam" id="PF13531">
    <property type="entry name" value="SBP_bac_11"/>
    <property type="match status" value="1"/>
</dbReference>
<protein>
    <submittedName>
        <fullName evidence="2">Extracellular solute-binding protein</fullName>
    </submittedName>
</protein>
<keyword evidence="3" id="KW-1185">Reference proteome</keyword>